<sequence length="272" mass="28417">MTIPLVVGVDGSEASLEAVDWGADEAVRHEVPLHLLHAVGADREASDVIGAASARAAGRAAEVRLTTETVHEDAASALVGRGRNAFALVLGSRGLGDLAGLLLGSVSLAVAARADCPVVVVRGAAEHRNGRFGTVVAGVQDEGSSGTALQFALREAHVRHCRLTAVHAWSAPFAAHATPRAPSWPLEAHRRPPAQVLEDAVRGLPERYRDAEIELRLIEAPARQALLEAATGADLLVVGARPRVVHRGLQLGLISHALLHHAPCPVAVVPQI</sequence>
<evidence type="ECO:0000259" key="2">
    <source>
        <dbReference type="Pfam" id="PF00582"/>
    </source>
</evidence>
<dbReference type="PRINTS" id="PR01438">
    <property type="entry name" value="UNVRSLSTRESS"/>
</dbReference>
<keyword evidence="4" id="KW-1185">Reference proteome</keyword>
<dbReference type="InterPro" id="IPR014729">
    <property type="entry name" value="Rossmann-like_a/b/a_fold"/>
</dbReference>
<dbReference type="PANTHER" id="PTHR46553:SF3">
    <property type="entry name" value="ADENINE NUCLEOTIDE ALPHA HYDROLASES-LIKE SUPERFAMILY PROTEIN"/>
    <property type="match status" value="1"/>
</dbReference>
<dbReference type="STRING" id="285568.AQJ66_21945"/>
<name>A0A101SYW1_9ACTN</name>
<dbReference type="PANTHER" id="PTHR46553">
    <property type="entry name" value="ADENINE NUCLEOTIDE ALPHA HYDROLASES-LIKE SUPERFAMILY PROTEIN"/>
    <property type="match status" value="1"/>
</dbReference>
<organism evidence="3 4">
    <name type="scientific">Streptomyces bungoensis</name>
    <dbReference type="NCBI Taxonomy" id="285568"/>
    <lineage>
        <taxon>Bacteria</taxon>
        <taxon>Bacillati</taxon>
        <taxon>Actinomycetota</taxon>
        <taxon>Actinomycetes</taxon>
        <taxon>Kitasatosporales</taxon>
        <taxon>Streptomycetaceae</taxon>
        <taxon>Streptomyces</taxon>
    </lineage>
</organism>
<dbReference type="InterPro" id="IPR006016">
    <property type="entry name" value="UspA"/>
</dbReference>
<dbReference type="SUPFAM" id="SSF52402">
    <property type="entry name" value="Adenine nucleotide alpha hydrolases-like"/>
    <property type="match status" value="2"/>
</dbReference>
<evidence type="ECO:0000313" key="4">
    <source>
        <dbReference type="Proteomes" id="UP000053024"/>
    </source>
</evidence>
<dbReference type="AlphaFoldDB" id="A0A101SYW1"/>
<dbReference type="EMBL" id="LMWX01000037">
    <property type="protein sequence ID" value="KUN82478.1"/>
    <property type="molecule type" value="Genomic_DNA"/>
</dbReference>
<comment type="similarity">
    <text evidence="1">Belongs to the universal stress protein A family.</text>
</comment>
<feature type="domain" description="UspA" evidence="2">
    <location>
        <begin position="133"/>
        <end position="270"/>
    </location>
</feature>
<dbReference type="Proteomes" id="UP000053024">
    <property type="component" value="Unassembled WGS sequence"/>
</dbReference>
<dbReference type="Pfam" id="PF00582">
    <property type="entry name" value="Usp"/>
    <property type="match status" value="2"/>
</dbReference>
<evidence type="ECO:0000313" key="3">
    <source>
        <dbReference type="EMBL" id="KUN82478.1"/>
    </source>
</evidence>
<dbReference type="RefSeq" id="WP_061924932.1">
    <property type="nucleotide sequence ID" value="NZ_JBEYBH010000002.1"/>
</dbReference>
<protein>
    <submittedName>
        <fullName evidence="3">Universal stress protein</fullName>
    </submittedName>
</protein>
<evidence type="ECO:0000256" key="1">
    <source>
        <dbReference type="ARBA" id="ARBA00008791"/>
    </source>
</evidence>
<gene>
    <name evidence="3" type="ORF">AQJ66_21945</name>
</gene>
<reference evidence="3 4" key="1">
    <citation type="submission" date="2015-10" db="EMBL/GenBank/DDBJ databases">
        <title>Draft genome sequence of Streptomyces bungoensis DSM 41781, type strain for the species Streptomyces bungoensis.</title>
        <authorList>
            <person name="Ruckert C."/>
            <person name="Winkler A."/>
            <person name="Kalinowski J."/>
            <person name="Kampfer P."/>
            <person name="Glaeser S."/>
        </authorList>
    </citation>
    <scope>NUCLEOTIDE SEQUENCE [LARGE SCALE GENOMIC DNA]</scope>
    <source>
        <strain evidence="3 4">DSM 41781</strain>
    </source>
</reference>
<comment type="caution">
    <text evidence="3">The sequence shown here is derived from an EMBL/GenBank/DDBJ whole genome shotgun (WGS) entry which is preliminary data.</text>
</comment>
<dbReference type="OrthoDB" id="9816117at2"/>
<accession>A0A101SYW1</accession>
<proteinExistence type="inferred from homology"/>
<dbReference type="InterPro" id="IPR006015">
    <property type="entry name" value="Universal_stress_UspA"/>
</dbReference>
<dbReference type="Gene3D" id="3.40.50.620">
    <property type="entry name" value="HUPs"/>
    <property type="match status" value="2"/>
</dbReference>
<feature type="domain" description="UspA" evidence="2">
    <location>
        <begin position="5"/>
        <end position="122"/>
    </location>
</feature>